<dbReference type="SUPFAM" id="SSF53649">
    <property type="entry name" value="Alkaline phosphatase-like"/>
    <property type="match status" value="1"/>
</dbReference>
<feature type="domain" description="Sulfatase N-terminal" evidence="6">
    <location>
        <begin position="35"/>
        <end position="128"/>
    </location>
</feature>
<dbReference type="OrthoDB" id="9803751at2"/>
<gene>
    <name evidence="7" type="ORF">RLDS_06060</name>
</gene>
<dbReference type="GO" id="GO:0046872">
    <property type="term" value="F:metal ion binding"/>
    <property type="evidence" value="ECO:0007669"/>
    <property type="project" value="UniProtKB-KW"/>
</dbReference>
<evidence type="ECO:0000256" key="5">
    <source>
        <dbReference type="SAM" id="SignalP"/>
    </source>
</evidence>
<comment type="caution">
    <text evidence="7">The sequence shown here is derived from an EMBL/GenBank/DDBJ whole genome shotgun (WGS) entry which is preliminary data.</text>
</comment>
<dbReference type="EMBL" id="ATDP01000073">
    <property type="protein sequence ID" value="EQB16995.1"/>
    <property type="molecule type" value="Genomic_DNA"/>
</dbReference>
<accession>T0IYN2</accession>
<dbReference type="PANTHER" id="PTHR42693:SF53">
    <property type="entry name" value="ENDO-4-O-SULFATASE"/>
    <property type="match status" value="1"/>
</dbReference>
<evidence type="ECO:0000256" key="3">
    <source>
        <dbReference type="ARBA" id="ARBA00022801"/>
    </source>
</evidence>
<evidence type="ECO:0000256" key="2">
    <source>
        <dbReference type="ARBA" id="ARBA00022723"/>
    </source>
</evidence>
<keyword evidence="8" id="KW-1185">Reference proteome</keyword>
<dbReference type="SUPFAM" id="SSF48371">
    <property type="entry name" value="ARM repeat"/>
    <property type="match status" value="1"/>
</dbReference>
<reference evidence="7 8" key="1">
    <citation type="journal article" date="2013" name="Genome Announc.">
        <title>Draft Genome Sequence of Sphingobium lactosutens Strain DS20T, Isolated from a Hexachlorocyclohexane Dumpsite.</title>
        <authorList>
            <person name="Kumar R."/>
            <person name="Dwivedi V."/>
            <person name="Negi V."/>
            <person name="Khurana J.P."/>
            <person name="Lal R."/>
        </authorList>
    </citation>
    <scope>NUCLEOTIDE SEQUENCE [LARGE SCALE GENOMIC DNA]</scope>
    <source>
        <strain evidence="7 8">DS20</strain>
    </source>
</reference>
<keyword evidence="2" id="KW-0479">Metal-binding</keyword>
<dbReference type="InterPro" id="IPR011989">
    <property type="entry name" value="ARM-like"/>
</dbReference>
<dbReference type="InterPro" id="IPR000917">
    <property type="entry name" value="Sulfatase_N"/>
</dbReference>
<keyword evidence="3" id="KW-0378">Hydrolase</keyword>
<dbReference type="InterPro" id="IPR017850">
    <property type="entry name" value="Alkaline_phosphatase_core_sf"/>
</dbReference>
<dbReference type="AlphaFoldDB" id="T0IYN2"/>
<dbReference type="PROSITE" id="PS51318">
    <property type="entry name" value="TAT"/>
    <property type="match status" value="1"/>
</dbReference>
<comment type="similarity">
    <text evidence="1">Belongs to the sulfatase family.</text>
</comment>
<name>T0IYN2_9SPHN</name>
<evidence type="ECO:0000256" key="4">
    <source>
        <dbReference type="ARBA" id="ARBA00022837"/>
    </source>
</evidence>
<dbReference type="Proteomes" id="UP000015531">
    <property type="component" value="Unassembled WGS sequence"/>
</dbReference>
<dbReference type="InterPro" id="IPR024607">
    <property type="entry name" value="Sulfatase_CS"/>
</dbReference>
<feature type="signal peptide" evidence="5">
    <location>
        <begin position="1"/>
        <end position="27"/>
    </location>
</feature>
<dbReference type="CDD" id="cd16027">
    <property type="entry name" value="SGSH"/>
    <property type="match status" value="1"/>
</dbReference>
<feature type="domain" description="Sulfatase N-terminal" evidence="6">
    <location>
        <begin position="156"/>
        <end position="303"/>
    </location>
</feature>
<evidence type="ECO:0000313" key="8">
    <source>
        <dbReference type="Proteomes" id="UP000015531"/>
    </source>
</evidence>
<sequence>MPLSRRKILAAMAGAPLLSSGARTAFAASANPQLPNILWLVSEDNNPFIGAYGDKAAHTPNLDALAAQGILYRNVYSSAPVCSPSRFGILTGAYPESCSPAQHMRATAKLPSSFRTYPEYMRSAGYYCTNNSKTDYNCDVDPDRIWDVSGDNGHWRNRPEGAPFLAVFNYMTTHESSLFRPVPGSEAMGPIRIPGYLPPTPAIENDYAKYYKLMSIMDGQIGDRLAELEADGLADNTIVFYYSDNGGVLPRSKRYCYDEGLRVAMIVRVPPKWQHLSPAKPGSVIDTPVTLLDLPPTLLALANMGQPAHMQGNPIMGSGKLVPNDYVFGMRNRMDERYDFVRTVADGRYRYIRNYMPHRIWGMRGDFEWILKSYQSWEEEHIAGRLNADQDRFFQTKPYEELYDLAEDPDQLSNLVSDAVQSARLAQLRTALDRHMLKIRDNGFIPEGSDAEGYDISQQDSHYPLKQIMVMAQAAARGDVRKLALLQSGLKNRNGVVRYWAATGLLILKQKAKVAEAALARAAAEDPWLSVRVVCAEALCHLRQDDKGQRILGEIIVQDIPFPPRLQALNALDALGEASRPALDAIMQVQDDKNEYIVRAARPLLAKLEGTYRPDISYGRGTTAKR</sequence>
<evidence type="ECO:0000313" key="7">
    <source>
        <dbReference type="EMBL" id="EQB16995.1"/>
    </source>
</evidence>
<organism evidence="7 8">
    <name type="scientific">Sphingobium lactosutens DS20</name>
    <dbReference type="NCBI Taxonomy" id="1331060"/>
    <lineage>
        <taxon>Bacteria</taxon>
        <taxon>Pseudomonadati</taxon>
        <taxon>Pseudomonadota</taxon>
        <taxon>Alphaproteobacteria</taxon>
        <taxon>Sphingomonadales</taxon>
        <taxon>Sphingomonadaceae</taxon>
        <taxon>Sphingobium</taxon>
    </lineage>
</organism>
<keyword evidence="4" id="KW-0106">Calcium</keyword>
<dbReference type="PATRIC" id="fig|1331060.3.peg.1130"/>
<evidence type="ECO:0000256" key="1">
    <source>
        <dbReference type="ARBA" id="ARBA00008779"/>
    </source>
</evidence>
<dbReference type="eggNOG" id="COG3119">
    <property type="taxonomic scope" value="Bacteria"/>
</dbReference>
<protein>
    <recommendedName>
        <fullName evidence="6">Sulfatase N-terminal domain-containing protein</fullName>
    </recommendedName>
</protein>
<dbReference type="InterPro" id="IPR006311">
    <property type="entry name" value="TAT_signal"/>
</dbReference>
<evidence type="ECO:0000259" key="6">
    <source>
        <dbReference type="Pfam" id="PF00884"/>
    </source>
</evidence>
<keyword evidence="5" id="KW-0732">Signal</keyword>
<dbReference type="Pfam" id="PF00884">
    <property type="entry name" value="Sulfatase"/>
    <property type="match status" value="2"/>
</dbReference>
<dbReference type="PANTHER" id="PTHR42693">
    <property type="entry name" value="ARYLSULFATASE FAMILY MEMBER"/>
    <property type="match status" value="1"/>
</dbReference>
<dbReference type="Gene3D" id="3.40.720.10">
    <property type="entry name" value="Alkaline Phosphatase, subunit A"/>
    <property type="match status" value="1"/>
</dbReference>
<dbReference type="Gene3D" id="1.25.10.10">
    <property type="entry name" value="Leucine-rich Repeat Variant"/>
    <property type="match status" value="1"/>
</dbReference>
<dbReference type="PROSITE" id="PS00523">
    <property type="entry name" value="SULFATASE_1"/>
    <property type="match status" value="1"/>
</dbReference>
<dbReference type="InterPro" id="IPR050738">
    <property type="entry name" value="Sulfatase"/>
</dbReference>
<dbReference type="InterPro" id="IPR016024">
    <property type="entry name" value="ARM-type_fold"/>
</dbReference>
<dbReference type="GO" id="GO:0004065">
    <property type="term" value="F:arylsulfatase activity"/>
    <property type="evidence" value="ECO:0007669"/>
    <property type="project" value="TreeGrafter"/>
</dbReference>
<feature type="chain" id="PRO_5004565462" description="Sulfatase N-terminal domain-containing protein" evidence="5">
    <location>
        <begin position="28"/>
        <end position="626"/>
    </location>
</feature>
<proteinExistence type="inferred from homology"/>